<gene>
    <name evidence="4" type="ORF">BY453_1417</name>
    <name evidence="2" type="ORF">C8C78_1469</name>
    <name evidence="3" type="ORF">SAMN04515654_1088</name>
</gene>
<accession>A0A1M7PRE1</accession>
<feature type="domain" description="Antitoxin SocA-like Panacea" evidence="1">
    <location>
        <begin position="15"/>
        <end position="55"/>
    </location>
</feature>
<dbReference type="InterPro" id="IPR025272">
    <property type="entry name" value="SocA_Panacea"/>
</dbReference>
<evidence type="ECO:0000313" key="4">
    <source>
        <dbReference type="EMBL" id="TDS25969.1"/>
    </source>
</evidence>
<proteinExistence type="predicted"/>
<evidence type="ECO:0000313" key="5">
    <source>
        <dbReference type="Proteomes" id="UP000198945"/>
    </source>
</evidence>
<reference evidence="4 7" key="3">
    <citation type="submission" date="2019-03" db="EMBL/GenBank/DDBJ databases">
        <title>Deep subsurface shale carbon reservoir microbial communities from Ohio and West Virginia, USA.</title>
        <authorList>
            <person name="Wrighton K."/>
        </authorList>
    </citation>
    <scope>NUCLEOTIDE SEQUENCE [LARGE SCALE GENOMIC DNA]</scope>
    <source>
        <strain evidence="4 7">UTICA-S4D12</strain>
    </source>
</reference>
<organism evidence="4 7">
    <name type="scientific">Halanaerobium congolense</name>
    <dbReference type="NCBI Taxonomy" id="54121"/>
    <lineage>
        <taxon>Bacteria</taxon>
        <taxon>Bacillati</taxon>
        <taxon>Bacillota</taxon>
        <taxon>Clostridia</taxon>
        <taxon>Halanaerobiales</taxon>
        <taxon>Halanaerobiaceae</taxon>
        <taxon>Halanaerobium</taxon>
    </lineage>
</organism>
<sequence>MQDISDHYEGSIIINKKDFNPSVFSKEELETLNLVLNKFKDYSSKELCNQTHKEAAYLQTKHNDFISYDYANEIRI</sequence>
<evidence type="ECO:0000259" key="1">
    <source>
        <dbReference type="Pfam" id="PF13274"/>
    </source>
</evidence>
<dbReference type="EMBL" id="QICM01000046">
    <property type="protein sequence ID" value="PXV61147.1"/>
    <property type="molecule type" value="Genomic_DNA"/>
</dbReference>
<dbReference type="EMBL" id="SOAA01000041">
    <property type="protein sequence ID" value="TDS25969.1"/>
    <property type="molecule type" value="Genomic_DNA"/>
</dbReference>
<reference evidence="2 6" key="2">
    <citation type="submission" date="2018-04" db="EMBL/GenBank/DDBJ databases">
        <title>Subsurface microbial communities from deep shales in Ohio and West Virginia, USA.</title>
        <authorList>
            <person name="Wrighton K."/>
        </authorList>
    </citation>
    <scope>NUCLEOTIDE SEQUENCE [LARGE SCALE GENOMIC DNA]</scope>
    <source>
        <strain evidence="2 6">MSL28</strain>
    </source>
</reference>
<dbReference type="AlphaFoldDB" id="A0A1M7PRE1"/>
<name>A0A1M7PRE1_9FIRM</name>
<dbReference type="Proteomes" id="UP000247389">
    <property type="component" value="Unassembled WGS sequence"/>
</dbReference>
<evidence type="ECO:0000313" key="3">
    <source>
        <dbReference type="EMBL" id="SDI53024.1"/>
    </source>
</evidence>
<dbReference type="Proteomes" id="UP000198945">
    <property type="component" value="Unassembled WGS sequence"/>
</dbReference>
<dbReference type="Pfam" id="PF13274">
    <property type="entry name" value="SocA_Panacea"/>
    <property type="match status" value="1"/>
</dbReference>
<evidence type="ECO:0000313" key="6">
    <source>
        <dbReference type="Proteomes" id="UP000247389"/>
    </source>
</evidence>
<dbReference type="EMBL" id="FNEH01000008">
    <property type="protein sequence ID" value="SDI53024.1"/>
    <property type="molecule type" value="Genomic_DNA"/>
</dbReference>
<dbReference type="Proteomes" id="UP000295758">
    <property type="component" value="Unassembled WGS sequence"/>
</dbReference>
<reference evidence="3 5" key="1">
    <citation type="submission" date="2016-10" db="EMBL/GenBank/DDBJ databases">
        <authorList>
            <person name="de Groot N.N."/>
        </authorList>
    </citation>
    <scope>NUCLEOTIDE SEQUENCE [LARGE SCALE GENOMIC DNA]</scope>
    <source>
        <strain evidence="3 5">WG7</strain>
    </source>
</reference>
<evidence type="ECO:0000313" key="2">
    <source>
        <dbReference type="EMBL" id="PXV61147.1"/>
    </source>
</evidence>
<protein>
    <submittedName>
        <fullName evidence="4">Uncharacterized protein DUF4065</fullName>
    </submittedName>
</protein>
<evidence type="ECO:0000313" key="7">
    <source>
        <dbReference type="Proteomes" id="UP000295758"/>
    </source>
</evidence>